<dbReference type="Gene3D" id="3.40.1440.10">
    <property type="entry name" value="GIY-YIG endonuclease"/>
    <property type="match status" value="1"/>
</dbReference>
<dbReference type="Proteomes" id="UP000317243">
    <property type="component" value="Unassembled WGS sequence"/>
</dbReference>
<dbReference type="PROSITE" id="PS50164">
    <property type="entry name" value="GIY_YIG"/>
    <property type="match status" value="1"/>
</dbReference>
<dbReference type="GO" id="GO:0009380">
    <property type="term" value="C:excinuclease repair complex"/>
    <property type="evidence" value="ECO:0007669"/>
    <property type="project" value="TreeGrafter"/>
</dbReference>
<evidence type="ECO:0000259" key="3">
    <source>
        <dbReference type="PROSITE" id="PS50164"/>
    </source>
</evidence>
<dbReference type="InterPro" id="IPR036876">
    <property type="entry name" value="UVR_dom_sf"/>
</dbReference>
<dbReference type="Pfam" id="PF01541">
    <property type="entry name" value="GIY-YIG"/>
    <property type="match status" value="1"/>
</dbReference>
<dbReference type="SUPFAM" id="SSF82771">
    <property type="entry name" value="GIY-YIG endonuclease"/>
    <property type="match status" value="1"/>
</dbReference>
<gene>
    <name evidence="4" type="primary">uvrC_2</name>
    <name evidence="4" type="ORF">KOR42_30140</name>
</gene>
<comment type="caution">
    <text evidence="4">The sequence shown here is derived from an EMBL/GenBank/DDBJ whole genome shotgun (WGS) entry which is preliminary data.</text>
</comment>
<reference evidence="4 5" key="1">
    <citation type="submission" date="2019-02" db="EMBL/GenBank/DDBJ databases">
        <title>Deep-cultivation of Planctomycetes and their phenomic and genomic characterization uncovers novel biology.</title>
        <authorList>
            <person name="Wiegand S."/>
            <person name="Jogler M."/>
            <person name="Boedeker C."/>
            <person name="Pinto D."/>
            <person name="Vollmers J."/>
            <person name="Rivas-Marin E."/>
            <person name="Kohn T."/>
            <person name="Peeters S.H."/>
            <person name="Heuer A."/>
            <person name="Rast P."/>
            <person name="Oberbeckmann S."/>
            <person name="Bunk B."/>
            <person name="Jeske O."/>
            <person name="Meyerdierks A."/>
            <person name="Storesund J.E."/>
            <person name="Kallscheuer N."/>
            <person name="Luecker S."/>
            <person name="Lage O.M."/>
            <person name="Pohl T."/>
            <person name="Merkel B.J."/>
            <person name="Hornburger P."/>
            <person name="Mueller R.-W."/>
            <person name="Bruemmer F."/>
            <person name="Labrenz M."/>
            <person name="Spormann A.M."/>
            <person name="Op Den Camp H."/>
            <person name="Overmann J."/>
            <person name="Amann R."/>
            <person name="Jetten M.S.M."/>
            <person name="Mascher T."/>
            <person name="Medema M.H."/>
            <person name="Devos D.P."/>
            <person name="Kaster A.-K."/>
            <person name="Ovreas L."/>
            <person name="Rohde M."/>
            <person name="Galperin M.Y."/>
            <person name="Jogler C."/>
        </authorList>
    </citation>
    <scope>NUCLEOTIDE SEQUENCE [LARGE SCALE GENOMIC DNA]</scope>
    <source>
        <strain evidence="4 5">KOR42</strain>
    </source>
</reference>
<organism evidence="4 5">
    <name type="scientific">Thalassoglobus neptunius</name>
    <dbReference type="NCBI Taxonomy" id="1938619"/>
    <lineage>
        <taxon>Bacteria</taxon>
        <taxon>Pseudomonadati</taxon>
        <taxon>Planctomycetota</taxon>
        <taxon>Planctomycetia</taxon>
        <taxon>Planctomycetales</taxon>
        <taxon>Planctomycetaceae</taxon>
        <taxon>Thalassoglobus</taxon>
    </lineage>
</organism>
<evidence type="ECO:0000313" key="4">
    <source>
        <dbReference type="EMBL" id="TWT52328.1"/>
    </source>
</evidence>
<dbReference type="PANTHER" id="PTHR30562:SF1">
    <property type="entry name" value="UVRABC SYSTEM PROTEIN C"/>
    <property type="match status" value="1"/>
</dbReference>
<dbReference type="InterPro" id="IPR050066">
    <property type="entry name" value="UvrABC_protein_C"/>
</dbReference>
<feature type="domain" description="GIY-YIG" evidence="3">
    <location>
        <begin position="52"/>
        <end position="130"/>
    </location>
</feature>
<keyword evidence="1" id="KW-0227">DNA damage</keyword>
<feature type="domain" description="UVR" evidence="2">
    <location>
        <begin position="249"/>
        <end position="284"/>
    </location>
</feature>
<accession>A0A5C5WNW5</accession>
<dbReference type="InterPro" id="IPR035901">
    <property type="entry name" value="GIY-YIG_endonuc_sf"/>
</dbReference>
<proteinExistence type="predicted"/>
<dbReference type="Gene3D" id="4.10.860.10">
    <property type="entry name" value="UVR domain"/>
    <property type="match status" value="1"/>
</dbReference>
<sequence length="400" mass="46372">MPRKRSQVTIPEELATTFATSERCPSRESVRTIDLTGTLKTIRSRVRENCPQSPGVYSLINSENQIVYVGMSVSLANRLQTYFTQKRARRRESRIRRAAVRLIWQPLDHGLIARIRERELIRKFRPLMNVIGHPTQLKTGYVVAIDHPVGGFEFVEELRGRYQGIWGPIPFNQWSRDATEELNLHFQLRDCPKSTVLYFSGQPTPEAPSTPCLRADLGTCLSPCIGKCSKTAYLRAFKRARSFLNGSAEDVTAEIETQMREAAGEKNFETAARLRDRMKAFRYLNDRLRRFHDWTNRANFVYRFTSEIDSQPRWLVVSRGVIHQLIDEPSSVEQAMGILNPLNSSRTRHSKPTRPNEQLRPGDFETARILFRWFRQFPKEKTSRLSYSAALRLIKRRRAD</sequence>
<protein>
    <submittedName>
        <fullName evidence="4">UvrABC system protein C</fullName>
    </submittedName>
</protein>
<evidence type="ECO:0000256" key="1">
    <source>
        <dbReference type="ARBA" id="ARBA00023236"/>
    </source>
</evidence>
<dbReference type="RefSeq" id="WP_146510509.1">
    <property type="nucleotide sequence ID" value="NZ_SIHI01000006.1"/>
</dbReference>
<dbReference type="PANTHER" id="PTHR30562">
    <property type="entry name" value="UVRC/OXIDOREDUCTASE"/>
    <property type="match status" value="1"/>
</dbReference>
<dbReference type="Pfam" id="PF02151">
    <property type="entry name" value="UVR"/>
    <property type="match status" value="1"/>
</dbReference>
<dbReference type="EMBL" id="SIHI01000006">
    <property type="protein sequence ID" value="TWT52328.1"/>
    <property type="molecule type" value="Genomic_DNA"/>
</dbReference>
<dbReference type="InterPro" id="IPR000305">
    <property type="entry name" value="GIY-YIG_endonuc"/>
</dbReference>
<dbReference type="SUPFAM" id="SSF46600">
    <property type="entry name" value="C-terminal UvrC-binding domain of UvrB"/>
    <property type="match status" value="1"/>
</dbReference>
<dbReference type="AlphaFoldDB" id="A0A5C5WNW5"/>
<evidence type="ECO:0000259" key="2">
    <source>
        <dbReference type="PROSITE" id="PS50151"/>
    </source>
</evidence>
<dbReference type="OrthoDB" id="9803913at2"/>
<evidence type="ECO:0000313" key="5">
    <source>
        <dbReference type="Proteomes" id="UP000317243"/>
    </source>
</evidence>
<dbReference type="InterPro" id="IPR001943">
    <property type="entry name" value="UVR_dom"/>
</dbReference>
<keyword evidence="1" id="KW-0742">SOS response</keyword>
<name>A0A5C5WNW5_9PLAN</name>
<dbReference type="PROSITE" id="PS50151">
    <property type="entry name" value="UVR"/>
    <property type="match status" value="1"/>
</dbReference>
<dbReference type="GO" id="GO:0009432">
    <property type="term" value="P:SOS response"/>
    <property type="evidence" value="ECO:0007669"/>
    <property type="project" value="UniProtKB-KW"/>
</dbReference>
<dbReference type="SMART" id="SM00465">
    <property type="entry name" value="GIYc"/>
    <property type="match status" value="1"/>
</dbReference>
<keyword evidence="5" id="KW-1185">Reference proteome</keyword>